<evidence type="ECO:0000313" key="5">
    <source>
        <dbReference type="EMBL" id="AWB91951.1"/>
    </source>
</evidence>
<organism evidence="5 6">
    <name type="scientific">Aeromicrobium chenweiae</name>
    <dbReference type="NCBI Taxonomy" id="2079793"/>
    <lineage>
        <taxon>Bacteria</taxon>
        <taxon>Bacillati</taxon>
        <taxon>Actinomycetota</taxon>
        <taxon>Actinomycetes</taxon>
        <taxon>Propionibacteriales</taxon>
        <taxon>Nocardioidaceae</taxon>
        <taxon>Aeromicrobium</taxon>
    </lineage>
</organism>
<dbReference type="PIRSF" id="PIRSF006078">
    <property type="entry name" value="GlxK"/>
    <property type="match status" value="1"/>
</dbReference>
<dbReference type="OrthoDB" id="9774290at2"/>
<dbReference type="AlphaFoldDB" id="A0A2S0WKV0"/>
<dbReference type="InterPro" id="IPR004381">
    <property type="entry name" value="Glycerate_kinase"/>
</dbReference>
<keyword evidence="2 4" id="KW-0808">Transferase</keyword>
<dbReference type="SUPFAM" id="SSF110738">
    <property type="entry name" value="Glycerate kinase I"/>
    <property type="match status" value="1"/>
</dbReference>
<evidence type="ECO:0000256" key="4">
    <source>
        <dbReference type="PIRNR" id="PIRNR006078"/>
    </source>
</evidence>
<dbReference type="Pfam" id="PF02595">
    <property type="entry name" value="Gly_kinase"/>
    <property type="match status" value="1"/>
</dbReference>
<dbReference type="EMBL" id="CP026952">
    <property type="protein sequence ID" value="AWB91951.1"/>
    <property type="molecule type" value="Genomic_DNA"/>
</dbReference>
<accession>A0A2S0WKV0</accession>
<keyword evidence="3 4" id="KW-0418">Kinase</keyword>
<evidence type="ECO:0000256" key="1">
    <source>
        <dbReference type="ARBA" id="ARBA00006284"/>
    </source>
</evidence>
<reference evidence="6" key="1">
    <citation type="submission" date="2018-01" db="EMBL/GenBank/DDBJ databases">
        <authorList>
            <person name="Li J."/>
        </authorList>
    </citation>
    <scope>NUCLEOTIDE SEQUENCE [LARGE SCALE GENOMIC DNA]</scope>
    <source>
        <strain evidence="6">592</strain>
    </source>
</reference>
<dbReference type="InterPro" id="IPR036129">
    <property type="entry name" value="Glycerate_kinase_sf"/>
</dbReference>
<dbReference type="Proteomes" id="UP000244384">
    <property type="component" value="Chromosome"/>
</dbReference>
<keyword evidence="6" id="KW-1185">Reference proteome</keyword>
<proteinExistence type="inferred from homology"/>
<dbReference type="Gene3D" id="3.40.50.10350">
    <property type="entry name" value="Glycerate kinase, domain 1"/>
    <property type="match status" value="1"/>
</dbReference>
<dbReference type="GO" id="GO:0031388">
    <property type="term" value="P:organic acid phosphorylation"/>
    <property type="evidence" value="ECO:0007669"/>
    <property type="project" value="UniProtKB-UniRule"/>
</dbReference>
<name>A0A2S0WKV0_9ACTN</name>
<dbReference type="PANTHER" id="PTHR21599">
    <property type="entry name" value="GLYCERATE KINASE"/>
    <property type="match status" value="1"/>
</dbReference>
<dbReference type="NCBIfam" id="TIGR00045">
    <property type="entry name" value="glycerate kinase"/>
    <property type="match status" value="1"/>
</dbReference>
<sequence>MRVLVAPDAFGGTLSAPEAARAIIEGWHRHAPDDVLTAAAMSDGGPGFVDVLQAALGGELSVVTVRGPLGVEVPVTVLHVDGTAYVESAQACGLHLVDPLDPLHASTYGVGQAVAAAIDAGARRIVIGLGGSATNDGGAGLLAALGATADVALDAGPEALTGVTDVDVTAARRRVHGVELVIASDVDLALLGMFGATKTFGPQKGLTEEQILLVDGILDRFVEAACGSSPAERRVADAKGAGAAGGLGFALLLLGGTVVSGIDLVADAVGLIRQAGAHDLVVTGEGTYDFSSRAGKVVFGVASVAREAARPCIVLAGQVQVGSREMRAMGVESAYSVADRVGVEASMTSPYAHLADLATRVARTWSPRSQA</sequence>
<dbReference type="PANTHER" id="PTHR21599:SF0">
    <property type="entry name" value="GLYCERATE KINASE"/>
    <property type="match status" value="1"/>
</dbReference>
<dbReference type="KEGG" id="aez:C3E78_06935"/>
<comment type="similarity">
    <text evidence="1 4">Belongs to the glycerate kinase type-1 family.</text>
</comment>
<dbReference type="Gene3D" id="3.90.1510.10">
    <property type="entry name" value="Glycerate kinase, domain 2"/>
    <property type="match status" value="1"/>
</dbReference>
<dbReference type="InterPro" id="IPR018193">
    <property type="entry name" value="Glyc_kinase_flavodox-like_fold"/>
</dbReference>
<accession>A0A5F2ET74</accession>
<gene>
    <name evidence="5" type="ORF">C3E78_06935</name>
</gene>
<dbReference type="InterPro" id="IPR018197">
    <property type="entry name" value="Glycerate_kinase_RE-like"/>
</dbReference>
<evidence type="ECO:0000313" key="6">
    <source>
        <dbReference type="Proteomes" id="UP000244384"/>
    </source>
</evidence>
<dbReference type="RefSeq" id="WP_108577596.1">
    <property type="nucleotide sequence ID" value="NZ_CP026952.1"/>
</dbReference>
<evidence type="ECO:0000256" key="3">
    <source>
        <dbReference type="ARBA" id="ARBA00022777"/>
    </source>
</evidence>
<evidence type="ECO:0000256" key="2">
    <source>
        <dbReference type="ARBA" id="ARBA00022679"/>
    </source>
</evidence>
<dbReference type="GO" id="GO:0008887">
    <property type="term" value="F:glycerate kinase activity"/>
    <property type="evidence" value="ECO:0007669"/>
    <property type="project" value="UniProtKB-UniRule"/>
</dbReference>
<protein>
    <submittedName>
        <fullName evidence="5">Uncharacterized protein</fullName>
    </submittedName>
</protein>